<keyword evidence="3 6" id="KW-0812">Transmembrane</keyword>
<dbReference type="STRING" id="1392998.ANME2D_00019"/>
<keyword evidence="4 6" id="KW-1133">Transmembrane helix</keyword>
<feature type="transmembrane region" description="Helical" evidence="6">
    <location>
        <begin position="20"/>
        <end position="36"/>
    </location>
</feature>
<evidence type="ECO:0000256" key="3">
    <source>
        <dbReference type="ARBA" id="ARBA00022692"/>
    </source>
</evidence>
<evidence type="ECO:0000256" key="4">
    <source>
        <dbReference type="ARBA" id="ARBA00022989"/>
    </source>
</evidence>
<feature type="transmembrane region" description="Helical" evidence="6">
    <location>
        <begin position="130"/>
        <end position="150"/>
    </location>
</feature>
<dbReference type="RefSeq" id="WP_096205287.1">
    <property type="nucleotide sequence ID" value="NZ_FZMP01000116.1"/>
</dbReference>
<evidence type="ECO:0000256" key="2">
    <source>
        <dbReference type="ARBA" id="ARBA00005268"/>
    </source>
</evidence>
<gene>
    <name evidence="7" type="ORF">MNV_2020010</name>
</gene>
<comment type="subcellular location">
    <subcellularLocation>
        <location evidence="1">Membrane</location>
        <topology evidence="1">Multi-pass membrane protein</topology>
    </subcellularLocation>
</comment>
<reference evidence="8" key="1">
    <citation type="submission" date="2017-06" db="EMBL/GenBank/DDBJ databases">
        <authorList>
            <person name="Cremers G."/>
        </authorList>
    </citation>
    <scope>NUCLEOTIDE SEQUENCE [LARGE SCALE GENOMIC DNA]</scope>
</reference>
<protein>
    <submittedName>
        <fullName evidence="7">Predicted ABC-type transport system, permease component</fullName>
    </submittedName>
</protein>
<keyword evidence="8" id="KW-1185">Reference proteome</keyword>
<comment type="similarity">
    <text evidence="2">Belongs to the UPF0014 family.</text>
</comment>
<dbReference type="Proteomes" id="UP000218615">
    <property type="component" value="Unassembled WGS sequence"/>
</dbReference>
<dbReference type="Pfam" id="PF03649">
    <property type="entry name" value="UPF0014"/>
    <property type="match status" value="1"/>
</dbReference>
<feature type="transmembrane region" description="Helical" evidence="6">
    <location>
        <begin position="223"/>
        <end position="245"/>
    </location>
</feature>
<accession>A0A284VNN1</accession>
<proteinExistence type="inferred from homology"/>
<evidence type="ECO:0000256" key="1">
    <source>
        <dbReference type="ARBA" id="ARBA00004141"/>
    </source>
</evidence>
<evidence type="ECO:0000313" key="7">
    <source>
        <dbReference type="EMBL" id="SNQ60797.1"/>
    </source>
</evidence>
<keyword evidence="5 6" id="KW-0472">Membrane</keyword>
<dbReference type="AlphaFoldDB" id="A0A284VNN1"/>
<organism evidence="7 8">
    <name type="scientific">Candidatus Methanoperedens nitratireducens</name>
    <dbReference type="NCBI Taxonomy" id="1392998"/>
    <lineage>
        <taxon>Archaea</taxon>
        <taxon>Methanobacteriati</taxon>
        <taxon>Methanobacteriota</taxon>
        <taxon>Stenosarchaea group</taxon>
        <taxon>Methanomicrobia</taxon>
        <taxon>Methanosarcinales</taxon>
        <taxon>ANME-2 cluster</taxon>
        <taxon>Candidatus Methanoperedentaceae</taxon>
        <taxon>Candidatus Methanoperedens</taxon>
    </lineage>
</organism>
<dbReference type="EMBL" id="FZMP01000116">
    <property type="protein sequence ID" value="SNQ60797.1"/>
    <property type="molecule type" value="Genomic_DNA"/>
</dbReference>
<evidence type="ECO:0000313" key="8">
    <source>
        <dbReference type="Proteomes" id="UP000218615"/>
    </source>
</evidence>
<name>A0A284VNN1_9EURY</name>
<dbReference type="PANTHER" id="PTHR30028">
    <property type="entry name" value="UPF0014 INNER MEMBRANE PROTEIN YBBM-RELATED"/>
    <property type="match status" value="1"/>
</dbReference>
<feature type="transmembrane region" description="Helical" evidence="6">
    <location>
        <begin position="102"/>
        <end position="124"/>
    </location>
</feature>
<dbReference type="GO" id="GO:0005886">
    <property type="term" value="C:plasma membrane"/>
    <property type="evidence" value="ECO:0007669"/>
    <property type="project" value="TreeGrafter"/>
</dbReference>
<sequence length="264" mass="28147">MEESLRSGTAGWRKPVSEVPALALSVALVILTAAYARRLGIGKEISISGARAMVQVLILASVILLLFELPLYWSFLVLLVMAIMAGHTSYSRSGKLGKTLPVAIVSIAVASLILLIPFFLLGVFPFEARYLVPTGSILIGNAMNVSSLSIDRYRGEIRNRRAEIEAYLALGAPPGLAAADSLRQGLLSGLIPSIDNMKNLGLVWIPGVMTGMLLSGADPLEAASIQIAIFTAILAANMMAASLLLQYSTDSFFTKAAQLREDLD</sequence>
<feature type="transmembrane region" description="Helical" evidence="6">
    <location>
        <begin position="200"/>
        <end position="217"/>
    </location>
</feature>
<evidence type="ECO:0000256" key="5">
    <source>
        <dbReference type="ARBA" id="ARBA00023136"/>
    </source>
</evidence>
<dbReference type="PANTHER" id="PTHR30028:SF0">
    <property type="entry name" value="PROTEIN ALUMINUM SENSITIVE 3"/>
    <property type="match status" value="1"/>
</dbReference>
<dbReference type="InterPro" id="IPR005226">
    <property type="entry name" value="UPF0014_fam"/>
</dbReference>
<evidence type="ECO:0000256" key="6">
    <source>
        <dbReference type="SAM" id="Phobius"/>
    </source>
</evidence>
<dbReference type="OrthoDB" id="148038at2157"/>